<dbReference type="PANTHER" id="PTHR15723:SF0">
    <property type="entry name" value="CARBOHYDRATE SULFOTRANSFERASE 15"/>
    <property type="match status" value="1"/>
</dbReference>
<dbReference type="InterPro" id="IPR052654">
    <property type="entry name" value="CS_Sulfotransferase"/>
</dbReference>
<comment type="caution">
    <text evidence="1">The sequence shown here is derived from an EMBL/GenBank/DDBJ whole genome shotgun (WGS) entry which is preliminary data.</text>
</comment>
<dbReference type="Gene3D" id="3.40.50.300">
    <property type="entry name" value="P-loop containing nucleotide triphosphate hydrolases"/>
    <property type="match status" value="1"/>
</dbReference>
<reference evidence="1 2" key="1">
    <citation type="journal article" date="2015" name="Genome Biol. Evol.">
        <title>Comparative Genomics of a Bacterivorous Green Alga Reveals Evolutionary Causalities and Consequences of Phago-Mixotrophic Mode of Nutrition.</title>
        <authorList>
            <person name="Burns J.A."/>
            <person name="Paasch A."/>
            <person name="Narechania A."/>
            <person name="Kim E."/>
        </authorList>
    </citation>
    <scope>NUCLEOTIDE SEQUENCE [LARGE SCALE GENOMIC DNA]</scope>
    <source>
        <strain evidence="1 2">PLY_AMNH</strain>
    </source>
</reference>
<evidence type="ECO:0008006" key="3">
    <source>
        <dbReference type="Google" id="ProtNLM"/>
    </source>
</evidence>
<dbReference type="GO" id="GO:0050659">
    <property type="term" value="F:N-acetylgalactosamine 4-sulfate 6-O-sulfotransferase activity"/>
    <property type="evidence" value="ECO:0007669"/>
    <property type="project" value="TreeGrafter"/>
</dbReference>
<dbReference type="EMBL" id="LGRX02002378">
    <property type="protein sequence ID" value="KAK3284289.1"/>
    <property type="molecule type" value="Genomic_DNA"/>
</dbReference>
<protein>
    <recommendedName>
        <fullName evidence="3">Sulfotransferase</fullName>
    </recommendedName>
</protein>
<sequence length="210" mass="23674">VPAGREEVPTRGRITASRAISPPAPAHKLGLPGQYYGCMYDRDGKGGFYPLEGAWGFHNYAERQVEGFLACVSRSTAAACARSLYGTHQQLVKGLYSLFLPDWLEEFPRQQLHVIRLESYSSDLRSHMQQVFEYLKLQKPENETGWEPYISEERQNKGGAITRGCGANEDGMLNQTRDMLRQFYHPYDTVLSKLLKVSPSMIKISQIAPG</sequence>
<keyword evidence="2" id="KW-1185">Reference proteome</keyword>
<dbReference type="InterPro" id="IPR027417">
    <property type="entry name" value="P-loop_NTPase"/>
</dbReference>
<proteinExistence type="predicted"/>
<gene>
    <name evidence="1" type="ORF">CYMTET_8055</name>
</gene>
<dbReference type="PANTHER" id="PTHR15723">
    <property type="entry name" value="CARBOHYDRATE SULFOTRANSFERASE 15"/>
    <property type="match status" value="1"/>
</dbReference>
<evidence type="ECO:0000313" key="2">
    <source>
        <dbReference type="Proteomes" id="UP001190700"/>
    </source>
</evidence>
<accession>A0AAE0GTS9</accession>
<organism evidence="1 2">
    <name type="scientific">Cymbomonas tetramitiformis</name>
    <dbReference type="NCBI Taxonomy" id="36881"/>
    <lineage>
        <taxon>Eukaryota</taxon>
        <taxon>Viridiplantae</taxon>
        <taxon>Chlorophyta</taxon>
        <taxon>Pyramimonadophyceae</taxon>
        <taxon>Pyramimonadales</taxon>
        <taxon>Pyramimonadaceae</taxon>
        <taxon>Cymbomonas</taxon>
    </lineage>
</organism>
<evidence type="ECO:0000313" key="1">
    <source>
        <dbReference type="EMBL" id="KAK3284289.1"/>
    </source>
</evidence>
<dbReference type="AlphaFoldDB" id="A0AAE0GTS9"/>
<dbReference type="SUPFAM" id="SSF52540">
    <property type="entry name" value="P-loop containing nucleoside triphosphate hydrolases"/>
    <property type="match status" value="1"/>
</dbReference>
<name>A0AAE0GTS9_9CHLO</name>
<dbReference type="Proteomes" id="UP001190700">
    <property type="component" value="Unassembled WGS sequence"/>
</dbReference>
<dbReference type="GO" id="GO:0019319">
    <property type="term" value="P:hexose biosynthetic process"/>
    <property type="evidence" value="ECO:0007669"/>
    <property type="project" value="TreeGrafter"/>
</dbReference>
<feature type="non-terminal residue" evidence="1">
    <location>
        <position position="1"/>
    </location>
</feature>